<dbReference type="AlphaFoldDB" id="A0A2X3IIZ1"/>
<evidence type="ECO:0000259" key="5">
    <source>
        <dbReference type="PROSITE" id="PS50968"/>
    </source>
</evidence>
<dbReference type="Gene3D" id="2.40.100.10">
    <property type="entry name" value="Cyclophilin-like"/>
    <property type="match status" value="1"/>
</dbReference>
<dbReference type="Pfam" id="PF00364">
    <property type="entry name" value="Biotin_lipoyl"/>
    <property type="match status" value="1"/>
</dbReference>
<keyword evidence="6" id="KW-0808">Transferase</keyword>
<dbReference type="PANTHER" id="PTHR45266:SF3">
    <property type="entry name" value="OXALOACETATE DECARBOXYLASE ALPHA CHAIN"/>
    <property type="match status" value="1"/>
</dbReference>
<dbReference type="Pfam" id="PF02682">
    <property type="entry name" value="CT_C_D"/>
    <property type="match status" value="1"/>
</dbReference>
<evidence type="ECO:0000256" key="3">
    <source>
        <dbReference type="ARBA" id="ARBA00022840"/>
    </source>
</evidence>
<dbReference type="Proteomes" id="UP000251197">
    <property type="component" value="Unassembled WGS sequence"/>
</dbReference>
<dbReference type="SUPFAM" id="SSF50891">
    <property type="entry name" value="Cyclophilin-like"/>
    <property type="match status" value="1"/>
</dbReference>
<sequence length="368" mass="40965">MKQLTRRAQAGIEELSPGVRSLQIRYDSQRISQNQLLTLLLGIEKQLGDVTRLKIPSRIVHLPLAFEDSATLGGGGALSANGAGRRSVAAQQRGLYQRTKRLQSRDEVKQILFDASYLVLGLGDVYLGAPCAVPLDPRHRLLSSKYNPARTWTAEGTVGIGGMYMCIYGMDSPGGYQLVGRTLPIWNKFLKNEQFGDEPWLLKFFDQVRFYPVSEEELTTFRTAFREGRAQVEIEEVEFDFADYSRFLADNADDITAFRSRQQEAFLSEVAHWKEQESTAVESALMAAELPEEEQAGQLISADLNGNIWKILVEPGQSVKQGEPLIVVEAMKMELLVSAPCDGKVVRIQCQQGRPVGPGDALLWLEAV</sequence>
<dbReference type="PROSITE" id="PS00188">
    <property type="entry name" value="BIOTIN"/>
    <property type="match status" value="1"/>
</dbReference>
<evidence type="ECO:0000256" key="1">
    <source>
        <dbReference type="ARBA" id="ARBA00022741"/>
    </source>
</evidence>
<dbReference type="InterPro" id="IPR003833">
    <property type="entry name" value="CT_C_D"/>
</dbReference>
<feature type="domain" description="Lipoyl-binding" evidence="5">
    <location>
        <begin position="291"/>
        <end position="366"/>
    </location>
</feature>
<evidence type="ECO:0000313" key="7">
    <source>
        <dbReference type="Proteomes" id="UP000251197"/>
    </source>
</evidence>
<keyword evidence="2" id="KW-0378">Hydrolase</keyword>
<dbReference type="GO" id="GO:0005524">
    <property type="term" value="F:ATP binding"/>
    <property type="evidence" value="ECO:0007669"/>
    <property type="project" value="UniProtKB-KW"/>
</dbReference>
<reference evidence="6 7" key="1">
    <citation type="submission" date="2018-06" db="EMBL/GenBank/DDBJ databases">
        <authorList>
            <consortium name="Pathogen Informatics"/>
            <person name="Doyle S."/>
        </authorList>
    </citation>
    <scope>NUCLEOTIDE SEQUENCE [LARGE SCALE GENOMIC DNA]</scope>
    <source>
        <strain evidence="6 7">NCTC12120</strain>
    </source>
</reference>
<dbReference type="EMBL" id="UAVU01000009">
    <property type="protein sequence ID" value="SQC92332.1"/>
    <property type="molecule type" value="Genomic_DNA"/>
</dbReference>
<dbReference type="GO" id="GO:0047154">
    <property type="term" value="F:methylmalonyl-CoA carboxytransferase activity"/>
    <property type="evidence" value="ECO:0007669"/>
    <property type="project" value="UniProtKB-EC"/>
</dbReference>
<evidence type="ECO:0000313" key="6">
    <source>
        <dbReference type="EMBL" id="SQC92332.1"/>
    </source>
</evidence>
<gene>
    <name evidence="6" type="ORF">NCTC12120_05526</name>
</gene>
<accession>A0A2X3IIZ1</accession>
<dbReference type="PANTHER" id="PTHR45266">
    <property type="entry name" value="OXALOACETATE DECARBOXYLASE ALPHA CHAIN"/>
    <property type="match status" value="1"/>
</dbReference>
<dbReference type="SUPFAM" id="SSF51230">
    <property type="entry name" value="Single hybrid motif"/>
    <property type="match status" value="1"/>
</dbReference>
<dbReference type="InterPro" id="IPR011053">
    <property type="entry name" value="Single_hybrid_motif"/>
</dbReference>
<keyword evidence="4" id="KW-0092">Biotin</keyword>
<keyword evidence="1" id="KW-0547">Nucleotide-binding</keyword>
<dbReference type="Gene3D" id="2.40.50.100">
    <property type="match status" value="1"/>
</dbReference>
<keyword evidence="3" id="KW-0067">ATP-binding</keyword>
<organism evidence="6 7">
    <name type="scientific">Cedecea neteri</name>
    <dbReference type="NCBI Taxonomy" id="158822"/>
    <lineage>
        <taxon>Bacteria</taxon>
        <taxon>Pseudomonadati</taxon>
        <taxon>Pseudomonadota</taxon>
        <taxon>Gammaproteobacteria</taxon>
        <taxon>Enterobacterales</taxon>
        <taxon>Enterobacteriaceae</taxon>
        <taxon>Cedecea</taxon>
    </lineage>
</organism>
<dbReference type="CDD" id="cd06850">
    <property type="entry name" value="biotinyl_domain"/>
    <property type="match status" value="1"/>
</dbReference>
<dbReference type="PROSITE" id="PS50968">
    <property type="entry name" value="BIOTINYL_LIPOYL"/>
    <property type="match status" value="1"/>
</dbReference>
<dbReference type="InterPro" id="IPR001882">
    <property type="entry name" value="Biotin_BS"/>
</dbReference>
<dbReference type="Gene3D" id="3.30.1360.40">
    <property type="match status" value="1"/>
</dbReference>
<dbReference type="FunFam" id="2.40.50.100:FF:000003">
    <property type="entry name" value="Acetyl-CoA carboxylase biotin carboxyl carrier protein"/>
    <property type="match status" value="1"/>
</dbReference>
<proteinExistence type="predicted"/>
<evidence type="ECO:0000256" key="2">
    <source>
        <dbReference type="ARBA" id="ARBA00022801"/>
    </source>
</evidence>
<name>A0A2X3IIZ1_9ENTR</name>
<dbReference type="SMART" id="SM00796">
    <property type="entry name" value="AHS1"/>
    <property type="match status" value="1"/>
</dbReference>
<dbReference type="EC" id="2.1.3.1" evidence="6"/>
<dbReference type="InterPro" id="IPR000089">
    <property type="entry name" value="Biotin_lipoyl"/>
</dbReference>
<dbReference type="InterPro" id="IPR029000">
    <property type="entry name" value="Cyclophilin-like_dom_sf"/>
</dbReference>
<dbReference type="InterPro" id="IPR050709">
    <property type="entry name" value="Biotin_Carboxyl_Carrier/Decarb"/>
</dbReference>
<dbReference type="SUPFAM" id="SSF160467">
    <property type="entry name" value="PH0987 N-terminal domain-like"/>
    <property type="match status" value="1"/>
</dbReference>
<evidence type="ECO:0000256" key="4">
    <source>
        <dbReference type="ARBA" id="ARBA00023267"/>
    </source>
</evidence>
<dbReference type="GO" id="GO:0016787">
    <property type="term" value="F:hydrolase activity"/>
    <property type="evidence" value="ECO:0007669"/>
    <property type="project" value="UniProtKB-KW"/>
</dbReference>
<protein>
    <submittedName>
        <fullName evidence="6">Methylmalonyl-CoA carboxyltransferase 1.3S subunit</fullName>
        <ecNumber evidence="6">2.1.3.1</ecNumber>
    </submittedName>
</protein>